<dbReference type="AlphaFoldDB" id="A0AA38HV00"/>
<name>A0AA38HV00_9CUCU</name>
<keyword evidence="2" id="KW-1185">Reference proteome</keyword>
<accession>A0AA38HV00</accession>
<protein>
    <submittedName>
        <fullName evidence="1">Uncharacterized protein</fullName>
    </submittedName>
</protein>
<dbReference type="Proteomes" id="UP001168821">
    <property type="component" value="Unassembled WGS sequence"/>
</dbReference>
<sequence length="94" mass="11161">MDYVDDLKEKLLSVQETMRHKIRVASDRMKTRYDLKVNSLEFQAGDLVWLYNPRRRKGRCPKLSPDWESSYAVVTGINDVVYRIRRGPKTKMKI</sequence>
<organism evidence="1 2">
    <name type="scientific">Zophobas morio</name>
    <dbReference type="NCBI Taxonomy" id="2755281"/>
    <lineage>
        <taxon>Eukaryota</taxon>
        <taxon>Metazoa</taxon>
        <taxon>Ecdysozoa</taxon>
        <taxon>Arthropoda</taxon>
        <taxon>Hexapoda</taxon>
        <taxon>Insecta</taxon>
        <taxon>Pterygota</taxon>
        <taxon>Neoptera</taxon>
        <taxon>Endopterygota</taxon>
        <taxon>Coleoptera</taxon>
        <taxon>Polyphaga</taxon>
        <taxon>Cucujiformia</taxon>
        <taxon>Tenebrionidae</taxon>
        <taxon>Zophobas</taxon>
    </lineage>
</organism>
<proteinExistence type="predicted"/>
<evidence type="ECO:0000313" key="2">
    <source>
        <dbReference type="Proteomes" id="UP001168821"/>
    </source>
</evidence>
<comment type="caution">
    <text evidence="1">The sequence shown here is derived from an EMBL/GenBank/DDBJ whole genome shotgun (WGS) entry which is preliminary data.</text>
</comment>
<dbReference type="EMBL" id="JALNTZ010000008">
    <property type="protein sequence ID" value="KAJ3644070.1"/>
    <property type="molecule type" value="Genomic_DNA"/>
</dbReference>
<evidence type="ECO:0000313" key="1">
    <source>
        <dbReference type="EMBL" id="KAJ3644070.1"/>
    </source>
</evidence>
<reference evidence="1" key="1">
    <citation type="journal article" date="2023" name="G3 (Bethesda)">
        <title>Whole genome assemblies of Zophobas morio and Tenebrio molitor.</title>
        <authorList>
            <person name="Kaur S."/>
            <person name="Stinson S.A."/>
            <person name="diCenzo G.C."/>
        </authorList>
    </citation>
    <scope>NUCLEOTIDE SEQUENCE</scope>
    <source>
        <strain evidence="1">QUZm001</strain>
    </source>
</reference>
<gene>
    <name evidence="1" type="ORF">Zmor_026743</name>
</gene>